<dbReference type="AlphaFoldDB" id="A0AAF1A2Q4"/>
<organism evidence="1 2">
    <name type="scientific">Solanum verrucosum</name>
    <dbReference type="NCBI Taxonomy" id="315347"/>
    <lineage>
        <taxon>Eukaryota</taxon>
        <taxon>Viridiplantae</taxon>
        <taxon>Streptophyta</taxon>
        <taxon>Embryophyta</taxon>
        <taxon>Tracheophyta</taxon>
        <taxon>Spermatophyta</taxon>
        <taxon>Magnoliopsida</taxon>
        <taxon>eudicotyledons</taxon>
        <taxon>Gunneridae</taxon>
        <taxon>Pentapetalae</taxon>
        <taxon>asterids</taxon>
        <taxon>lamiids</taxon>
        <taxon>Solanales</taxon>
        <taxon>Solanaceae</taxon>
        <taxon>Solanoideae</taxon>
        <taxon>Solaneae</taxon>
        <taxon>Solanum</taxon>
    </lineage>
</organism>
<keyword evidence="2" id="KW-1185">Reference proteome</keyword>
<dbReference type="Proteomes" id="UP001234989">
    <property type="component" value="Chromosome 12"/>
</dbReference>
<dbReference type="EMBL" id="CP133623">
    <property type="protein sequence ID" value="WMV58024.1"/>
    <property type="molecule type" value="Genomic_DNA"/>
</dbReference>
<sequence length="24" mass="2881">MYKRFCHILLCAQSGSYLCTDIEW</sequence>
<proteinExistence type="predicted"/>
<accession>A0AAF1A2Q4</accession>
<evidence type="ECO:0000313" key="2">
    <source>
        <dbReference type="Proteomes" id="UP001234989"/>
    </source>
</evidence>
<protein>
    <submittedName>
        <fullName evidence="1">Uncharacterized protein</fullName>
    </submittedName>
</protein>
<name>A0AAF1A2Q4_SOLVR</name>
<reference evidence="1" key="1">
    <citation type="submission" date="2023-08" db="EMBL/GenBank/DDBJ databases">
        <title>A de novo genome assembly of Solanum verrucosum Schlechtendal, a Mexican diploid species geographically isolated from the other diploid A-genome species in potato relatives.</title>
        <authorList>
            <person name="Hosaka K."/>
        </authorList>
    </citation>
    <scope>NUCLEOTIDE SEQUENCE</scope>
    <source>
        <tissue evidence="1">Young leaves</tissue>
    </source>
</reference>
<evidence type="ECO:0000313" key="1">
    <source>
        <dbReference type="EMBL" id="WMV58024.1"/>
    </source>
</evidence>
<gene>
    <name evidence="1" type="ORF">MTR67_051409</name>
</gene>